<comment type="caution">
    <text evidence="1">The sequence shown here is derived from an EMBL/GenBank/DDBJ whole genome shotgun (WGS) entry which is preliminary data.</text>
</comment>
<proteinExistence type="predicted"/>
<dbReference type="AlphaFoldDB" id="A0A3E5AY72"/>
<accession>A0A3E5AY72</accession>
<dbReference type="Proteomes" id="UP000260983">
    <property type="component" value="Unassembled WGS sequence"/>
</dbReference>
<protein>
    <submittedName>
        <fullName evidence="1">Uncharacterized protein</fullName>
    </submittedName>
</protein>
<reference evidence="1 2" key="1">
    <citation type="submission" date="2018-08" db="EMBL/GenBank/DDBJ databases">
        <title>A genome reference for cultivated species of the human gut microbiota.</title>
        <authorList>
            <person name="Zou Y."/>
            <person name="Xue W."/>
            <person name="Luo G."/>
        </authorList>
    </citation>
    <scope>NUCLEOTIDE SEQUENCE [LARGE SCALE GENOMIC DNA]</scope>
    <source>
        <strain evidence="1 2">OM05-15BH</strain>
    </source>
</reference>
<dbReference type="EMBL" id="QSUL01000031">
    <property type="protein sequence ID" value="RGN30144.1"/>
    <property type="molecule type" value="Genomic_DNA"/>
</dbReference>
<evidence type="ECO:0000313" key="1">
    <source>
        <dbReference type="EMBL" id="RGN30144.1"/>
    </source>
</evidence>
<sequence>MAKIKEDIFSGFSGKLGNVVGCKGKNGYYLRTRPEKYRDAKSKGQMRQRSKFMLANELLKNFTPLLRVGYRNCDGKRSGFTAAMSYVMANAINQGEQGASIDYEKVKIAQGTLTTATDPKVELEKSKAIFTWKDNSGRGDAQPEDNVMTLAYNRMKGQAVYQIHSAQRSDGYCELPLPEEWQKEDLTIYIALENEVRMCVSNSECLWNGVCTEKKSYDIQHFD</sequence>
<organism evidence="1 2">
    <name type="scientific">Bacteroides oleiciplenus</name>
    <dbReference type="NCBI Taxonomy" id="626931"/>
    <lineage>
        <taxon>Bacteria</taxon>
        <taxon>Pseudomonadati</taxon>
        <taxon>Bacteroidota</taxon>
        <taxon>Bacteroidia</taxon>
        <taxon>Bacteroidales</taxon>
        <taxon>Bacteroidaceae</taxon>
        <taxon>Bacteroides</taxon>
    </lineage>
</organism>
<name>A0A3E5AY72_9BACE</name>
<dbReference type="RefSeq" id="WP_117725754.1">
    <property type="nucleotide sequence ID" value="NZ_QSUL01000031.1"/>
</dbReference>
<evidence type="ECO:0000313" key="2">
    <source>
        <dbReference type="Proteomes" id="UP000260983"/>
    </source>
</evidence>
<dbReference type="InterPro" id="IPR046233">
    <property type="entry name" value="DUF6266"/>
</dbReference>
<gene>
    <name evidence="1" type="ORF">DXB65_23450</name>
</gene>
<dbReference type="Pfam" id="PF19781">
    <property type="entry name" value="DUF6266"/>
    <property type="match status" value="1"/>
</dbReference>